<dbReference type="InterPro" id="IPR003593">
    <property type="entry name" value="AAA+_ATPase"/>
</dbReference>
<dbReference type="GO" id="GO:0004842">
    <property type="term" value="F:ubiquitin-protein transferase activity"/>
    <property type="evidence" value="ECO:0007669"/>
    <property type="project" value="InterPro"/>
</dbReference>
<dbReference type="AlphaFoldDB" id="A0A6P8G342"/>
<dbReference type="InterPro" id="IPR011704">
    <property type="entry name" value="ATPase_dyneun-rel_AAA"/>
</dbReference>
<dbReference type="RefSeq" id="XP_031429872.2">
    <property type="nucleotide sequence ID" value="XM_031574012.2"/>
</dbReference>
<evidence type="ECO:0000259" key="1">
    <source>
        <dbReference type="SMART" id="SM00382"/>
    </source>
</evidence>
<sequence>MITMSKDFSMRSLKISDKTDEKEKNPDEDGVLKEFQLSRRWEQAAHPYIMFNADDTSMTFLGFHIDHLNAIDARTGKIVEEKVIDRRLFQQLKTQEVPFNIDFEKLPREEQLDIISRVLGINSITDPDDTYQLTLDNVMKILAIHLRFESDIPVIIMGETGCGKTRLVQFMCDLLRSGKPGRNMIVVRVHGGTTSETIYRKVQEAVDISKQNETQGMDTILFFDEANTTEAINAIKEVICDKSVNGEQMDTCRLKIIAACNPYRKHSQETIEQLEKAGLGYRVKSENTKEKLGQIPMRQLVYRVQPLPPSLSPLVWDFGKLNEKTQELYIQQMVKTFFRKEELPTEQEDLFTKVISASQMHMVGLTDECRMVSLRDIERCMNVVMWFYQQRGKLFPEIDKHGSNRDVPELVRSLILAVGVCYMASLEHRDEYLERVAQALSLTSEVISTEIESCKKVFIDHVDCPASVAKNDALKENVFMMVVCMNLRIPLFLVGKPGSSKSLSKTIAAHAMQGKSSQSELFKGFKKVQLASFQCSPHSSPDGIISVFRQCAQFQKDKNLDEYVSVVVLDEIGLAEDSPKMPLKTLHPLLEFGCIDDEQPEDFKKVAFIGISNWSLDPAKMNRGIMVLKTSPLLEELENTARAICPHGEEHIASQMKKLIPQLTEFYQKVLCEQEQFSEFFGLRDFYSLVKLIVSYAKETNGRPSNEDLTKAVQRNFGGFDSIDILKIFSDVFGEKTKKCDTTSLLRENLKMGTSGFKSRYLLLPTTNHAALNILKLQGIINEDNTEVIFGSGFPHDEEYSQVCRTVNRVKTCMETGRAVILLNIQGLYESLYDALNQCYVKLGGSYYVDIGLGSHRVKCKVRDEFRLIVIEEKSTVYEQFPTPLLNRLEKHCLEISSILPPHAKEMQNELENWLKTLVTTGMDQSEGATDISRKKHDTIVGYTEDTCASVLLQCCPDIVSQEPDGAGRKEIIDLAKETLIQCATPDSLLRAKHSLAVHDALLEGYFVKQPHGNMMKTLKEYREEDPRGLNLEVSTFSRLLNKRDLEQIYNHLSIGEDDSCLYLLNEFYTEQSFSQTLR</sequence>
<dbReference type="GO" id="GO:0016887">
    <property type="term" value="F:ATP hydrolysis activity"/>
    <property type="evidence" value="ECO:0007669"/>
    <property type="project" value="InterPro"/>
</dbReference>
<dbReference type="InterPro" id="IPR031248">
    <property type="entry name" value="RNF213"/>
</dbReference>
<feature type="domain" description="AAA+ ATPase" evidence="1">
    <location>
        <begin position="487"/>
        <end position="632"/>
    </location>
</feature>
<evidence type="ECO:0000313" key="3">
    <source>
        <dbReference type="RefSeq" id="XP_031429872.2"/>
    </source>
</evidence>
<dbReference type="OrthoDB" id="2423195at2759"/>
<reference evidence="3" key="1">
    <citation type="submission" date="2025-08" db="UniProtKB">
        <authorList>
            <consortium name="RefSeq"/>
        </authorList>
    </citation>
    <scope>IDENTIFICATION</scope>
</reference>
<accession>A0A6P8G342</accession>
<dbReference type="GeneID" id="116221879"/>
<name>A0A6P8G342_CLUHA</name>
<feature type="domain" description="AAA+ ATPase" evidence="1">
    <location>
        <begin position="150"/>
        <end position="278"/>
    </location>
</feature>
<dbReference type="PANTHER" id="PTHR22605:SF16">
    <property type="entry name" value="E3 UBIQUITIN-PROTEIN LIGASE RNF213"/>
    <property type="match status" value="1"/>
</dbReference>
<protein>
    <submittedName>
        <fullName evidence="3">E3 ubiquitin-protein ligase rnf213-alpha-like</fullName>
    </submittedName>
</protein>
<dbReference type="Proteomes" id="UP000515152">
    <property type="component" value="Chromosome 9"/>
</dbReference>
<dbReference type="KEGG" id="char:116221879"/>
<dbReference type="Pfam" id="PF07728">
    <property type="entry name" value="AAA_5"/>
    <property type="match status" value="1"/>
</dbReference>
<organism evidence="2 3">
    <name type="scientific">Clupea harengus</name>
    <name type="common">Atlantic herring</name>
    <dbReference type="NCBI Taxonomy" id="7950"/>
    <lineage>
        <taxon>Eukaryota</taxon>
        <taxon>Metazoa</taxon>
        <taxon>Chordata</taxon>
        <taxon>Craniata</taxon>
        <taxon>Vertebrata</taxon>
        <taxon>Euteleostomi</taxon>
        <taxon>Actinopterygii</taxon>
        <taxon>Neopterygii</taxon>
        <taxon>Teleostei</taxon>
        <taxon>Clupei</taxon>
        <taxon>Clupeiformes</taxon>
        <taxon>Clupeoidei</taxon>
        <taxon>Clupeidae</taxon>
        <taxon>Clupea</taxon>
    </lineage>
</organism>
<dbReference type="FunFam" id="3.40.50.300:FF:000491">
    <property type="entry name" value="E3 ubiquitin-protein ligase RNF213"/>
    <property type="match status" value="1"/>
</dbReference>
<gene>
    <name evidence="3" type="primary">LOC116221879</name>
</gene>
<dbReference type="SMART" id="SM00382">
    <property type="entry name" value="AAA"/>
    <property type="match status" value="2"/>
</dbReference>
<evidence type="ECO:0000313" key="2">
    <source>
        <dbReference type="Proteomes" id="UP000515152"/>
    </source>
</evidence>
<dbReference type="GO" id="GO:0005524">
    <property type="term" value="F:ATP binding"/>
    <property type="evidence" value="ECO:0007669"/>
    <property type="project" value="InterPro"/>
</dbReference>
<dbReference type="CDD" id="cd00009">
    <property type="entry name" value="AAA"/>
    <property type="match status" value="1"/>
</dbReference>
<proteinExistence type="predicted"/>
<keyword evidence="2" id="KW-1185">Reference proteome</keyword>
<dbReference type="PANTHER" id="PTHR22605">
    <property type="entry name" value="RZ-TYPE DOMAIN-CONTAINING PROTEIN"/>
    <property type="match status" value="1"/>
</dbReference>